<protein>
    <submittedName>
        <fullName evidence="2">Uncharacterized protein</fullName>
    </submittedName>
</protein>
<feature type="transmembrane region" description="Helical" evidence="1">
    <location>
        <begin position="12"/>
        <end position="29"/>
    </location>
</feature>
<name>A0A1R2C1Y1_9CILI</name>
<keyword evidence="1" id="KW-0812">Transmembrane</keyword>
<evidence type="ECO:0000313" key="2">
    <source>
        <dbReference type="EMBL" id="OMJ82959.1"/>
    </source>
</evidence>
<keyword evidence="1" id="KW-1133">Transmembrane helix</keyword>
<dbReference type="Proteomes" id="UP000187209">
    <property type="component" value="Unassembled WGS sequence"/>
</dbReference>
<evidence type="ECO:0000313" key="3">
    <source>
        <dbReference type="Proteomes" id="UP000187209"/>
    </source>
</evidence>
<accession>A0A1R2C1Y1</accession>
<proteinExistence type="predicted"/>
<keyword evidence="1" id="KW-0472">Membrane</keyword>
<feature type="transmembrane region" description="Helical" evidence="1">
    <location>
        <begin position="87"/>
        <end position="109"/>
    </location>
</feature>
<evidence type="ECO:0000256" key="1">
    <source>
        <dbReference type="SAM" id="Phobius"/>
    </source>
</evidence>
<gene>
    <name evidence="2" type="ORF">SteCoe_16234</name>
</gene>
<keyword evidence="3" id="KW-1185">Reference proteome</keyword>
<reference evidence="2 3" key="1">
    <citation type="submission" date="2016-11" db="EMBL/GenBank/DDBJ databases">
        <title>The macronuclear genome of Stentor coeruleus: a giant cell with tiny introns.</title>
        <authorList>
            <person name="Slabodnick M."/>
            <person name="Ruby J.G."/>
            <person name="Reiff S.B."/>
            <person name="Swart E.C."/>
            <person name="Gosai S."/>
            <person name="Prabakaran S."/>
            <person name="Witkowska E."/>
            <person name="Larue G.E."/>
            <person name="Fisher S."/>
            <person name="Freeman R.M."/>
            <person name="Gunawardena J."/>
            <person name="Chu W."/>
            <person name="Stover N.A."/>
            <person name="Gregory B.D."/>
            <person name="Nowacki M."/>
            <person name="Derisi J."/>
            <person name="Roy S.W."/>
            <person name="Marshall W.F."/>
            <person name="Sood P."/>
        </authorList>
    </citation>
    <scope>NUCLEOTIDE SEQUENCE [LARGE SCALE GENOMIC DNA]</scope>
    <source>
        <strain evidence="2">WM001</strain>
    </source>
</reference>
<feature type="transmembrane region" description="Helical" evidence="1">
    <location>
        <begin position="151"/>
        <end position="173"/>
    </location>
</feature>
<feature type="transmembrane region" description="Helical" evidence="1">
    <location>
        <begin position="121"/>
        <end position="139"/>
    </location>
</feature>
<organism evidence="2 3">
    <name type="scientific">Stentor coeruleus</name>
    <dbReference type="NCBI Taxonomy" id="5963"/>
    <lineage>
        <taxon>Eukaryota</taxon>
        <taxon>Sar</taxon>
        <taxon>Alveolata</taxon>
        <taxon>Ciliophora</taxon>
        <taxon>Postciliodesmatophora</taxon>
        <taxon>Heterotrichea</taxon>
        <taxon>Heterotrichida</taxon>
        <taxon>Stentoridae</taxon>
        <taxon>Stentor</taxon>
    </lineage>
</organism>
<dbReference type="AlphaFoldDB" id="A0A1R2C1Y1"/>
<dbReference type="EMBL" id="MPUH01000321">
    <property type="protein sequence ID" value="OMJ82959.1"/>
    <property type="molecule type" value="Genomic_DNA"/>
</dbReference>
<comment type="caution">
    <text evidence="2">The sequence shown here is derived from an EMBL/GenBank/DDBJ whole genome shotgun (WGS) entry which is preliminary data.</text>
</comment>
<sequence>MLENWSKEQKYIVFLFILIILDFIFLLSSELTKKWYSGGTDECKWDGDAEGIYSSDCYSHKNYSDTKCSGCSCCSDQVSVHKLGNSIITFVLILIFQVIWVGNLILILLKKIFLDGYYLKLFKIITIPGAFLAIIVLSVESFGITHEKLHAGISLRIIAVTIFALFTLSLFCLTSSLNKDKNRSYLNSGVTPLSTLEPGFKTKGNQDMLINKDTSSEFL</sequence>